<dbReference type="AlphaFoldDB" id="A0A6P7GZB7"/>
<dbReference type="PANTHER" id="PTHR46600:SF11">
    <property type="entry name" value="THAP DOMAIN-CONTAINING PROTEIN 10"/>
    <property type="match status" value="1"/>
</dbReference>
<proteinExistence type="predicted"/>
<keyword evidence="2 5" id="KW-0863">Zinc-finger</keyword>
<dbReference type="SMART" id="SM00692">
    <property type="entry name" value="DM3"/>
    <property type="match status" value="1"/>
</dbReference>
<name>A0A6P7GZB7_DIAVI</name>
<dbReference type="GO" id="GO:0043565">
    <property type="term" value="F:sequence-specific DNA binding"/>
    <property type="evidence" value="ECO:0007669"/>
    <property type="project" value="InterPro"/>
</dbReference>
<gene>
    <name evidence="7" type="primary">LOC114344850</name>
</gene>
<dbReference type="InterPro" id="IPR006612">
    <property type="entry name" value="THAP_Znf"/>
</dbReference>
<keyword evidence="4 5" id="KW-0238">DNA-binding</keyword>
<keyword evidence="1" id="KW-0479">Metal-binding</keyword>
<dbReference type="GO" id="GO:0008270">
    <property type="term" value="F:zinc ion binding"/>
    <property type="evidence" value="ECO:0007669"/>
    <property type="project" value="UniProtKB-KW"/>
</dbReference>
<dbReference type="SMART" id="SM00980">
    <property type="entry name" value="THAP"/>
    <property type="match status" value="1"/>
</dbReference>
<organism evidence="7">
    <name type="scientific">Diabrotica virgifera virgifera</name>
    <name type="common">western corn rootworm</name>
    <dbReference type="NCBI Taxonomy" id="50390"/>
    <lineage>
        <taxon>Eukaryota</taxon>
        <taxon>Metazoa</taxon>
        <taxon>Ecdysozoa</taxon>
        <taxon>Arthropoda</taxon>
        <taxon>Hexapoda</taxon>
        <taxon>Insecta</taxon>
        <taxon>Pterygota</taxon>
        <taxon>Neoptera</taxon>
        <taxon>Endopterygota</taxon>
        <taxon>Coleoptera</taxon>
        <taxon>Polyphaga</taxon>
        <taxon>Cucujiformia</taxon>
        <taxon>Chrysomeloidea</taxon>
        <taxon>Chrysomelidae</taxon>
        <taxon>Galerucinae</taxon>
        <taxon>Diabroticina</taxon>
        <taxon>Diabroticites</taxon>
        <taxon>Diabrotica</taxon>
    </lineage>
</organism>
<dbReference type="Pfam" id="PF05485">
    <property type="entry name" value="THAP"/>
    <property type="match status" value="1"/>
</dbReference>
<dbReference type="RefSeq" id="XP_028151482.1">
    <property type="nucleotide sequence ID" value="XM_028295681.1"/>
</dbReference>
<dbReference type="PANTHER" id="PTHR46600">
    <property type="entry name" value="THAP DOMAIN-CONTAINING"/>
    <property type="match status" value="1"/>
</dbReference>
<dbReference type="InParanoid" id="A0A6P7GZB7"/>
<dbReference type="InterPro" id="IPR038441">
    <property type="entry name" value="THAP_Znf_sf"/>
</dbReference>
<evidence type="ECO:0000256" key="4">
    <source>
        <dbReference type="ARBA" id="ARBA00023125"/>
    </source>
</evidence>
<keyword evidence="3" id="KW-0862">Zinc</keyword>
<dbReference type="PROSITE" id="PS50950">
    <property type="entry name" value="ZF_THAP"/>
    <property type="match status" value="1"/>
</dbReference>
<sequence length="126" mass="14751">MRCAVAGCLSDNQKKNGDKSVRFHGFSKDLALEKLWVITCCREDKFNTKTSRICSKHFKQEDFERNLQHELLQYESKKGPKLKSDAFPSLHLPQSKSLFINQLQRQERPSKRESKRIVEQIIAQSR</sequence>
<accession>A0A6P7GZB7</accession>
<feature type="domain" description="THAP-type" evidence="6">
    <location>
        <begin position="1"/>
        <end position="91"/>
    </location>
</feature>
<dbReference type="Gene3D" id="6.20.210.20">
    <property type="entry name" value="THAP domain"/>
    <property type="match status" value="1"/>
</dbReference>
<evidence type="ECO:0000313" key="7">
    <source>
        <dbReference type="RefSeq" id="XP_028151482.1"/>
    </source>
</evidence>
<evidence type="ECO:0000259" key="6">
    <source>
        <dbReference type="PROSITE" id="PS50950"/>
    </source>
</evidence>
<reference evidence="7" key="1">
    <citation type="submission" date="2025-08" db="UniProtKB">
        <authorList>
            <consortium name="RefSeq"/>
        </authorList>
    </citation>
    <scope>IDENTIFICATION</scope>
    <source>
        <tissue evidence="7">Whole insect</tissue>
    </source>
</reference>
<evidence type="ECO:0000256" key="5">
    <source>
        <dbReference type="PROSITE-ProRule" id="PRU00309"/>
    </source>
</evidence>
<dbReference type="InterPro" id="IPR026516">
    <property type="entry name" value="THAP1/10"/>
</dbReference>
<evidence type="ECO:0000256" key="3">
    <source>
        <dbReference type="ARBA" id="ARBA00022833"/>
    </source>
</evidence>
<protein>
    <submittedName>
        <fullName evidence="7">Uncharacterized protein LOC114344850</fullName>
    </submittedName>
</protein>
<evidence type="ECO:0000256" key="2">
    <source>
        <dbReference type="ARBA" id="ARBA00022771"/>
    </source>
</evidence>
<evidence type="ECO:0000256" key="1">
    <source>
        <dbReference type="ARBA" id="ARBA00022723"/>
    </source>
</evidence>
<dbReference type="SUPFAM" id="SSF57716">
    <property type="entry name" value="Glucocorticoid receptor-like (DNA-binding domain)"/>
    <property type="match status" value="1"/>
</dbReference>